<dbReference type="Proteomes" id="UP001372834">
    <property type="component" value="Unassembled WGS sequence"/>
</dbReference>
<protein>
    <recommendedName>
        <fullName evidence="4">FLYWCH-type domain-containing protein</fullName>
    </recommendedName>
</protein>
<dbReference type="InterPro" id="IPR007588">
    <property type="entry name" value="Znf_FLYWCH"/>
</dbReference>
<reference evidence="6 8" key="1">
    <citation type="submission" date="2023-10" db="EMBL/GenBank/DDBJ databases">
        <title>Genomes of two closely related lineages of the louse Polyplax serrata with different host specificities.</title>
        <authorList>
            <person name="Martinu J."/>
            <person name="Tarabai H."/>
            <person name="Stefka J."/>
            <person name="Hypsa V."/>
        </authorList>
    </citation>
    <scope>NUCLEOTIDE SEQUENCE [LARGE SCALE GENOMIC DNA]</scope>
    <source>
        <strain evidence="5">98ZLc_SE</strain>
        <strain evidence="6">HR10_N</strain>
    </source>
</reference>
<dbReference type="GO" id="GO:0008270">
    <property type="term" value="F:zinc ion binding"/>
    <property type="evidence" value="ECO:0007669"/>
    <property type="project" value="UniProtKB-KW"/>
</dbReference>
<keyword evidence="2" id="KW-0863">Zinc-finger</keyword>
<dbReference type="AlphaFoldDB" id="A0AAN8PEW6"/>
<organism evidence="6 8">
    <name type="scientific">Polyplax serrata</name>
    <name type="common">Common mouse louse</name>
    <dbReference type="NCBI Taxonomy" id="468196"/>
    <lineage>
        <taxon>Eukaryota</taxon>
        <taxon>Metazoa</taxon>
        <taxon>Ecdysozoa</taxon>
        <taxon>Arthropoda</taxon>
        <taxon>Hexapoda</taxon>
        <taxon>Insecta</taxon>
        <taxon>Pterygota</taxon>
        <taxon>Neoptera</taxon>
        <taxon>Paraneoptera</taxon>
        <taxon>Psocodea</taxon>
        <taxon>Troctomorpha</taxon>
        <taxon>Phthiraptera</taxon>
        <taxon>Anoplura</taxon>
        <taxon>Polyplacidae</taxon>
        <taxon>Polyplax</taxon>
    </lineage>
</organism>
<gene>
    <name evidence="6" type="ORF">RUM43_003114</name>
    <name evidence="5" type="ORF">RUM44_009526</name>
</gene>
<sequence length="124" mass="14629">MIIFQVRDLLFYHLFEFSSGTGSEVTKAVHLNHLKYSRTKTGFVKKDDYFVGETLQGRPKIICRGYSYVNQHQRYCKNPFNRIKHWRCSQYNTCRAKATMDEDGDLVLKGIHSHPRTEKVQVRN</sequence>
<evidence type="ECO:0000256" key="3">
    <source>
        <dbReference type="ARBA" id="ARBA00022833"/>
    </source>
</evidence>
<evidence type="ECO:0000313" key="8">
    <source>
        <dbReference type="Proteomes" id="UP001372834"/>
    </source>
</evidence>
<dbReference type="Pfam" id="PF04500">
    <property type="entry name" value="FLYWCH"/>
    <property type="match status" value="1"/>
</dbReference>
<keyword evidence="3" id="KW-0862">Zinc</keyword>
<evidence type="ECO:0000256" key="1">
    <source>
        <dbReference type="ARBA" id="ARBA00022723"/>
    </source>
</evidence>
<keyword evidence="1" id="KW-0479">Metal-binding</keyword>
<evidence type="ECO:0000313" key="6">
    <source>
        <dbReference type="EMBL" id="KAK6629297.1"/>
    </source>
</evidence>
<keyword evidence="7" id="KW-1185">Reference proteome</keyword>
<evidence type="ECO:0000313" key="5">
    <source>
        <dbReference type="EMBL" id="KAK6627049.1"/>
    </source>
</evidence>
<dbReference type="EMBL" id="JAWJWE010000036">
    <property type="protein sequence ID" value="KAK6629297.1"/>
    <property type="molecule type" value="Genomic_DNA"/>
</dbReference>
<evidence type="ECO:0000256" key="2">
    <source>
        <dbReference type="ARBA" id="ARBA00022771"/>
    </source>
</evidence>
<dbReference type="EMBL" id="JAWJWF010000045">
    <property type="protein sequence ID" value="KAK6627049.1"/>
    <property type="molecule type" value="Genomic_DNA"/>
</dbReference>
<name>A0AAN8PEW6_POLSC</name>
<dbReference type="Gene3D" id="2.20.25.240">
    <property type="match status" value="1"/>
</dbReference>
<evidence type="ECO:0000313" key="7">
    <source>
        <dbReference type="Proteomes" id="UP001359485"/>
    </source>
</evidence>
<dbReference type="Proteomes" id="UP001359485">
    <property type="component" value="Unassembled WGS sequence"/>
</dbReference>
<feature type="domain" description="FLYWCH-type" evidence="4">
    <location>
        <begin position="56"/>
        <end position="114"/>
    </location>
</feature>
<proteinExistence type="predicted"/>
<accession>A0AAN8PEW6</accession>
<evidence type="ECO:0000259" key="4">
    <source>
        <dbReference type="Pfam" id="PF04500"/>
    </source>
</evidence>
<comment type="caution">
    <text evidence="6">The sequence shown here is derived from an EMBL/GenBank/DDBJ whole genome shotgun (WGS) entry which is preliminary data.</text>
</comment>